<evidence type="ECO:0000313" key="3">
    <source>
        <dbReference type="EMBL" id="MCI50442.1"/>
    </source>
</evidence>
<dbReference type="AlphaFoldDB" id="A0A392SPU5"/>
<keyword evidence="4" id="KW-1185">Reference proteome</keyword>
<organism evidence="3 4">
    <name type="scientific">Trifolium medium</name>
    <dbReference type="NCBI Taxonomy" id="97028"/>
    <lineage>
        <taxon>Eukaryota</taxon>
        <taxon>Viridiplantae</taxon>
        <taxon>Streptophyta</taxon>
        <taxon>Embryophyta</taxon>
        <taxon>Tracheophyta</taxon>
        <taxon>Spermatophyta</taxon>
        <taxon>Magnoliopsida</taxon>
        <taxon>eudicotyledons</taxon>
        <taxon>Gunneridae</taxon>
        <taxon>Pentapetalae</taxon>
        <taxon>rosids</taxon>
        <taxon>fabids</taxon>
        <taxon>Fabales</taxon>
        <taxon>Fabaceae</taxon>
        <taxon>Papilionoideae</taxon>
        <taxon>50 kb inversion clade</taxon>
        <taxon>NPAAA clade</taxon>
        <taxon>Hologalegina</taxon>
        <taxon>IRL clade</taxon>
        <taxon>Trifolieae</taxon>
        <taxon>Trifolium</taxon>
    </lineage>
</organism>
<accession>A0A392SPU5</accession>
<comment type="caution">
    <text evidence="3">The sequence shown here is derived from an EMBL/GenBank/DDBJ whole genome shotgun (WGS) entry which is preliminary data.</text>
</comment>
<protein>
    <submittedName>
        <fullName evidence="3">Uncharacterized protein</fullName>
    </submittedName>
</protein>
<evidence type="ECO:0000256" key="1">
    <source>
        <dbReference type="SAM" id="MobiDB-lite"/>
    </source>
</evidence>
<keyword evidence="2" id="KW-0812">Transmembrane</keyword>
<feature type="compositionally biased region" description="Low complexity" evidence="1">
    <location>
        <begin position="1"/>
        <end position="10"/>
    </location>
</feature>
<proteinExistence type="predicted"/>
<feature type="region of interest" description="Disordered" evidence="1">
    <location>
        <begin position="1"/>
        <end position="33"/>
    </location>
</feature>
<evidence type="ECO:0000313" key="4">
    <source>
        <dbReference type="Proteomes" id="UP000265520"/>
    </source>
</evidence>
<name>A0A392SPU5_9FABA</name>
<reference evidence="3 4" key="1">
    <citation type="journal article" date="2018" name="Front. Plant Sci.">
        <title>Red Clover (Trifolium pratense) and Zigzag Clover (T. medium) - A Picture of Genomic Similarities and Differences.</title>
        <authorList>
            <person name="Dluhosova J."/>
            <person name="Istvanek J."/>
            <person name="Nedelnik J."/>
            <person name="Repkova J."/>
        </authorList>
    </citation>
    <scope>NUCLEOTIDE SEQUENCE [LARGE SCALE GENOMIC DNA]</scope>
    <source>
        <strain evidence="4">cv. 10/8</strain>
        <tissue evidence="3">Leaf</tissue>
    </source>
</reference>
<sequence length="99" mass="10312">MITTISSTSPLSPPDPFQSLPPEGQYPATTFPNPTIHKSSPRWALIFASVALGIVLLVIIGFGMIILCSYFSPPAAENRVVGVPVVLHQGAAPADDGGV</sequence>
<dbReference type="EMBL" id="LXQA010416801">
    <property type="protein sequence ID" value="MCI50442.1"/>
    <property type="molecule type" value="Genomic_DNA"/>
</dbReference>
<keyword evidence="2" id="KW-0472">Membrane</keyword>
<keyword evidence="2" id="KW-1133">Transmembrane helix</keyword>
<feature type="transmembrane region" description="Helical" evidence="2">
    <location>
        <begin position="43"/>
        <end position="71"/>
    </location>
</feature>
<dbReference type="Proteomes" id="UP000265520">
    <property type="component" value="Unassembled WGS sequence"/>
</dbReference>
<evidence type="ECO:0000256" key="2">
    <source>
        <dbReference type="SAM" id="Phobius"/>
    </source>
</evidence>